<dbReference type="PANTHER" id="PTHR48016:SF56">
    <property type="entry name" value="MAPKK KINASE"/>
    <property type="match status" value="1"/>
</dbReference>
<evidence type="ECO:0000256" key="7">
    <source>
        <dbReference type="ARBA" id="ARBA00022840"/>
    </source>
</evidence>
<evidence type="ECO:0000256" key="4">
    <source>
        <dbReference type="ARBA" id="ARBA00022679"/>
    </source>
</evidence>
<evidence type="ECO:0000256" key="3">
    <source>
        <dbReference type="ARBA" id="ARBA00022527"/>
    </source>
</evidence>
<evidence type="ECO:0000256" key="2">
    <source>
        <dbReference type="ARBA" id="ARBA00012406"/>
    </source>
</evidence>
<evidence type="ECO:0000256" key="5">
    <source>
        <dbReference type="ARBA" id="ARBA00022741"/>
    </source>
</evidence>
<protein>
    <recommendedName>
        <fullName evidence="2">mitogen-activated protein kinase kinase kinase</fullName>
        <ecNumber evidence="2">2.7.11.25</ecNumber>
    </recommendedName>
</protein>
<dbReference type="EC" id="2.7.11.25" evidence="2"/>
<feature type="compositionally biased region" description="Basic and acidic residues" evidence="12">
    <location>
        <begin position="15"/>
        <end position="28"/>
    </location>
</feature>
<dbReference type="Proteomes" id="UP000002009">
    <property type="component" value="Chromosome 3"/>
</dbReference>
<dbReference type="SUPFAM" id="SSF56112">
    <property type="entry name" value="Protein kinase-like (PK-like)"/>
    <property type="match status" value="1"/>
</dbReference>
<accession>C1E1Y9</accession>
<feature type="compositionally biased region" description="Polar residues" evidence="12">
    <location>
        <begin position="433"/>
        <end position="448"/>
    </location>
</feature>
<feature type="region of interest" description="Disordered" evidence="12">
    <location>
        <begin position="1"/>
        <end position="38"/>
    </location>
</feature>
<dbReference type="PROSITE" id="PS00108">
    <property type="entry name" value="PROTEIN_KINASE_ST"/>
    <property type="match status" value="1"/>
</dbReference>
<comment type="catalytic activity">
    <reaction evidence="9">
        <text>L-seryl-[protein] + ATP = O-phospho-L-seryl-[protein] + ADP + H(+)</text>
        <dbReference type="Rhea" id="RHEA:17989"/>
        <dbReference type="Rhea" id="RHEA-COMP:9863"/>
        <dbReference type="Rhea" id="RHEA-COMP:11604"/>
        <dbReference type="ChEBI" id="CHEBI:15378"/>
        <dbReference type="ChEBI" id="CHEBI:29999"/>
        <dbReference type="ChEBI" id="CHEBI:30616"/>
        <dbReference type="ChEBI" id="CHEBI:83421"/>
        <dbReference type="ChEBI" id="CHEBI:456216"/>
        <dbReference type="EC" id="2.7.11.25"/>
    </reaction>
</comment>
<gene>
    <name evidence="14" type="ORF">MICPUN_80084</name>
</gene>
<comment type="catalytic activity">
    <reaction evidence="8">
        <text>L-threonyl-[protein] + ATP = O-phospho-L-threonyl-[protein] + ADP + H(+)</text>
        <dbReference type="Rhea" id="RHEA:46608"/>
        <dbReference type="Rhea" id="RHEA-COMP:11060"/>
        <dbReference type="Rhea" id="RHEA-COMP:11605"/>
        <dbReference type="ChEBI" id="CHEBI:15378"/>
        <dbReference type="ChEBI" id="CHEBI:30013"/>
        <dbReference type="ChEBI" id="CHEBI:30616"/>
        <dbReference type="ChEBI" id="CHEBI:61977"/>
        <dbReference type="ChEBI" id="CHEBI:456216"/>
        <dbReference type="EC" id="2.7.11.25"/>
    </reaction>
</comment>
<evidence type="ECO:0000256" key="8">
    <source>
        <dbReference type="ARBA" id="ARBA00047559"/>
    </source>
</evidence>
<dbReference type="AlphaFoldDB" id="C1E1Y9"/>
<dbReference type="InterPro" id="IPR000719">
    <property type="entry name" value="Prot_kinase_dom"/>
</dbReference>
<dbReference type="Gene3D" id="1.10.510.10">
    <property type="entry name" value="Transferase(Phosphotransferase) domain 1"/>
    <property type="match status" value="1"/>
</dbReference>
<dbReference type="InterPro" id="IPR008271">
    <property type="entry name" value="Ser/Thr_kinase_AS"/>
</dbReference>
<evidence type="ECO:0000259" key="13">
    <source>
        <dbReference type="PROSITE" id="PS50011"/>
    </source>
</evidence>
<dbReference type="eggNOG" id="KOG0198">
    <property type="taxonomic scope" value="Eukaryota"/>
</dbReference>
<dbReference type="InterPro" id="IPR001245">
    <property type="entry name" value="Ser-Thr/Tyr_kinase_cat_dom"/>
</dbReference>
<feature type="domain" description="Protein kinase" evidence="13">
    <location>
        <begin position="123"/>
        <end position="381"/>
    </location>
</feature>
<dbReference type="CDD" id="cd06606">
    <property type="entry name" value="STKc_MAPKKK"/>
    <property type="match status" value="1"/>
</dbReference>
<evidence type="ECO:0000256" key="1">
    <source>
        <dbReference type="ARBA" id="ARBA00006529"/>
    </source>
</evidence>
<feature type="compositionally biased region" description="Basic and acidic residues" evidence="12">
    <location>
        <begin position="68"/>
        <end position="77"/>
    </location>
</feature>
<feature type="binding site" evidence="10">
    <location>
        <position position="152"/>
    </location>
    <ligand>
        <name>ATP</name>
        <dbReference type="ChEBI" id="CHEBI:30616"/>
    </ligand>
</feature>
<dbReference type="RefSeq" id="XP_002500991.1">
    <property type="nucleotide sequence ID" value="XM_002500945.1"/>
</dbReference>
<feature type="region of interest" description="Disordered" evidence="12">
    <location>
        <begin position="381"/>
        <end position="410"/>
    </location>
</feature>
<feature type="compositionally biased region" description="Acidic residues" evidence="12">
    <location>
        <begin position="107"/>
        <end position="117"/>
    </location>
</feature>
<dbReference type="EMBL" id="CP001324">
    <property type="protein sequence ID" value="ACO62249.1"/>
    <property type="molecule type" value="Genomic_DNA"/>
</dbReference>
<dbReference type="InParanoid" id="C1E1Y9"/>
<evidence type="ECO:0000313" key="14">
    <source>
        <dbReference type="EMBL" id="ACO62249.1"/>
    </source>
</evidence>
<reference evidence="14 15" key="1">
    <citation type="journal article" date="2009" name="Science">
        <title>Green evolution and dynamic adaptations revealed by genomes of the marine picoeukaryotes Micromonas.</title>
        <authorList>
            <person name="Worden A.Z."/>
            <person name="Lee J.H."/>
            <person name="Mock T."/>
            <person name="Rouze P."/>
            <person name="Simmons M.P."/>
            <person name="Aerts A.L."/>
            <person name="Allen A.E."/>
            <person name="Cuvelier M.L."/>
            <person name="Derelle E."/>
            <person name="Everett M.V."/>
            <person name="Foulon E."/>
            <person name="Grimwood J."/>
            <person name="Gundlach H."/>
            <person name="Henrissat B."/>
            <person name="Napoli C."/>
            <person name="McDonald S.M."/>
            <person name="Parker M.S."/>
            <person name="Rombauts S."/>
            <person name="Salamov A."/>
            <person name="Von Dassow P."/>
            <person name="Badger J.H."/>
            <person name="Coutinho P.M."/>
            <person name="Demir E."/>
            <person name="Dubchak I."/>
            <person name="Gentemann C."/>
            <person name="Eikrem W."/>
            <person name="Gready J.E."/>
            <person name="John U."/>
            <person name="Lanier W."/>
            <person name="Lindquist E.A."/>
            <person name="Lucas S."/>
            <person name="Mayer K.F."/>
            <person name="Moreau H."/>
            <person name="Not F."/>
            <person name="Otillar R."/>
            <person name="Panaud O."/>
            <person name="Pangilinan J."/>
            <person name="Paulsen I."/>
            <person name="Piegu B."/>
            <person name="Poliakov A."/>
            <person name="Robbens S."/>
            <person name="Schmutz J."/>
            <person name="Toulza E."/>
            <person name="Wyss T."/>
            <person name="Zelensky A."/>
            <person name="Zhou K."/>
            <person name="Armbrust E.V."/>
            <person name="Bhattacharya D."/>
            <person name="Goodenough U.W."/>
            <person name="Van de Peer Y."/>
            <person name="Grigoriev I.V."/>
        </authorList>
    </citation>
    <scope>NUCLEOTIDE SEQUENCE [LARGE SCALE GENOMIC DNA]</scope>
    <source>
        <strain evidence="15">RCC299 / NOUM17</strain>
    </source>
</reference>
<proteinExistence type="inferred from homology"/>
<dbReference type="PROSITE" id="PS00107">
    <property type="entry name" value="PROTEIN_KINASE_ATP"/>
    <property type="match status" value="1"/>
</dbReference>
<dbReference type="PRINTS" id="PR00109">
    <property type="entry name" value="TYRKINASE"/>
</dbReference>
<dbReference type="PANTHER" id="PTHR48016">
    <property type="entry name" value="MAP KINASE KINASE KINASE SSK2-RELATED-RELATED"/>
    <property type="match status" value="1"/>
</dbReference>
<dbReference type="GeneID" id="8241759"/>
<dbReference type="InterPro" id="IPR050538">
    <property type="entry name" value="MAP_kinase_kinase_kinase"/>
</dbReference>
<organism evidence="14 15">
    <name type="scientific">Micromonas commoda (strain RCC299 / NOUM17 / CCMP2709)</name>
    <name type="common">Picoplanktonic green alga</name>
    <dbReference type="NCBI Taxonomy" id="296587"/>
    <lineage>
        <taxon>Eukaryota</taxon>
        <taxon>Viridiplantae</taxon>
        <taxon>Chlorophyta</taxon>
        <taxon>Mamiellophyceae</taxon>
        <taxon>Mamiellales</taxon>
        <taxon>Mamiellaceae</taxon>
        <taxon>Micromonas</taxon>
    </lineage>
</organism>
<keyword evidence="3 11" id="KW-0723">Serine/threonine-protein kinase</keyword>
<keyword evidence="7 10" id="KW-0067">ATP-binding</keyword>
<dbReference type="OrthoDB" id="266718at2759"/>
<keyword evidence="4" id="KW-0808">Transferase</keyword>
<name>C1E1Y9_MICCC</name>
<dbReference type="Pfam" id="PF00069">
    <property type="entry name" value="Pkinase"/>
    <property type="match status" value="1"/>
</dbReference>
<evidence type="ECO:0000256" key="12">
    <source>
        <dbReference type="SAM" id="MobiDB-lite"/>
    </source>
</evidence>
<evidence type="ECO:0000256" key="6">
    <source>
        <dbReference type="ARBA" id="ARBA00022777"/>
    </source>
</evidence>
<evidence type="ECO:0000256" key="10">
    <source>
        <dbReference type="PROSITE-ProRule" id="PRU10141"/>
    </source>
</evidence>
<evidence type="ECO:0000256" key="11">
    <source>
        <dbReference type="RuleBase" id="RU000304"/>
    </source>
</evidence>
<dbReference type="GO" id="GO:0004709">
    <property type="term" value="F:MAP kinase kinase kinase activity"/>
    <property type="evidence" value="ECO:0007669"/>
    <property type="project" value="UniProtKB-EC"/>
</dbReference>
<evidence type="ECO:0000313" key="15">
    <source>
        <dbReference type="Proteomes" id="UP000002009"/>
    </source>
</evidence>
<feature type="compositionally biased region" description="Low complexity" evidence="12">
    <location>
        <begin position="398"/>
        <end position="410"/>
    </location>
</feature>
<keyword evidence="6" id="KW-0418">Kinase</keyword>
<feature type="region of interest" description="Disordered" evidence="12">
    <location>
        <begin position="433"/>
        <end position="458"/>
    </location>
</feature>
<evidence type="ECO:0000256" key="9">
    <source>
        <dbReference type="ARBA" id="ARBA00048329"/>
    </source>
</evidence>
<dbReference type="PROSITE" id="PS50011">
    <property type="entry name" value="PROTEIN_KINASE_DOM"/>
    <property type="match status" value="1"/>
</dbReference>
<dbReference type="KEGG" id="mis:MICPUN_80084"/>
<dbReference type="FunFam" id="1.10.510.10:FF:000071">
    <property type="entry name" value="Mitogen-activated protein kinase kinase kinase 3 isoform 2"/>
    <property type="match status" value="1"/>
</dbReference>
<feature type="region of interest" description="Disordered" evidence="12">
    <location>
        <begin position="52"/>
        <end position="119"/>
    </location>
</feature>
<dbReference type="FunCoup" id="C1E1Y9">
    <property type="interactions" value="256"/>
</dbReference>
<dbReference type="InterPro" id="IPR011009">
    <property type="entry name" value="Kinase-like_dom_sf"/>
</dbReference>
<comment type="similarity">
    <text evidence="1">Belongs to the protein kinase superfamily. STE Ser/Thr protein kinase family. MAP kinase kinase kinase subfamily.</text>
</comment>
<dbReference type="GO" id="GO:0005524">
    <property type="term" value="F:ATP binding"/>
    <property type="evidence" value="ECO:0007669"/>
    <property type="project" value="UniProtKB-UniRule"/>
</dbReference>
<dbReference type="SMART" id="SM00220">
    <property type="entry name" value="S_TKc"/>
    <property type="match status" value="1"/>
</dbReference>
<sequence length="458" mass="50717">MGACVSIDRSNSIDGARDPRVPRFERPRRAGFSGRTAADLHLDRIDIDDVRCVEGGNGPDGHTTGDLGGDRRAEAKGTRSPRKAVDEDEIVQSPSREESPRAVAEFVGDDDSTEDSEERTIRWQRGELVGSGGFGRVYVGLDLDTGGMLAVKQIAIAPRISRSVRRIEQEVALMRRLKHPNIVSYLGTERTREDVFTIFMEYVSGGSIHSLLQRFGSFGESVIRVYTRQILLGLEYLHRHQIMHRDIKGANILVDNQGCVKLADFGASKRLAEIVTVDGVHKSIRGTPYWMAPEVIKQTGHGRQADIWSVGCTILEMATGKPPFSEFGSQVSALFHIASSTGPPPIPEFLSAEAHDFLILCFNRVPRDRPNATRLLRHPFAVPAPSSGSPTPPRCCKRASWSSSTPSARSSTWRCTFTEDLQTRTSVMRSCSCGSFQRRSPSPTWRTQSGRRRQNARS</sequence>
<keyword evidence="5 10" id="KW-0547">Nucleotide-binding</keyword>
<feature type="compositionally biased region" description="Basic residues" evidence="12">
    <location>
        <begin position="449"/>
        <end position="458"/>
    </location>
</feature>
<dbReference type="InterPro" id="IPR017441">
    <property type="entry name" value="Protein_kinase_ATP_BS"/>
</dbReference>
<keyword evidence="15" id="KW-1185">Reference proteome</keyword>
<dbReference type="STRING" id="296587.C1E1Y9"/>